<dbReference type="Gene3D" id="3.40.1350.10">
    <property type="match status" value="1"/>
</dbReference>
<dbReference type="GO" id="GO:0003676">
    <property type="term" value="F:nucleic acid binding"/>
    <property type="evidence" value="ECO:0007669"/>
    <property type="project" value="InterPro"/>
</dbReference>
<reference evidence="2" key="1">
    <citation type="submission" date="2020-02" db="EMBL/GenBank/DDBJ databases">
        <authorList>
            <person name="Meier V. D."/>
        </authorList>
    </citation>
    <scope>NUCLEOTIDE SEQUENCE</scope>
    <source>
        <strain evidence="2">AVDCRST_MAG73</strain>
    </source>
</reference>
<dbReference type="InterPro" id="IPR011856">
    <property type="entry name" value="tRNA_endonuc-like_dom_sf"/>
</dbReference>
<gene>
    <name evidence="2" type="ORF">AVDCRST_MAG73-1787</name>
</gene>
<evidence type="ECO:0000259" key="1">
    <source>
        <dbReference type="Pfam" id="PF14088"/>
    </source>
</evidence>
<accession>A0A6J4U3C4</accession>
<protein>
    <recommendedName>
        <fullName evidence="1">DUF4268 domain-containing protein</fullName>
    </recommendedName>
</protein>
<dbReference type="AlphaFoldDB" id="A0A6J4U3C4"/>
<dbReference type="Pfam" id="PF14088">
    <property type="entry name" value="DUF4268"/>
    <property type="match status" value="1"/>
</dbReference>
<dbReference type="InterPro" id="IPR025364">
    <property type="entry name" value="DUF4268"/>
</dbReference>
<sequence length="353" mass="38691">MAGGIPSVLWWSFGDRVGGQPDMGGFGVLKRVDVRELWPKEASDFTPWLAQNLSLLGEVLGMDLELVLIEAPVGAFSLDLLVRDVGGNRTVVIENQIGPTDHDHLGKLLTYAAGHEAAVAVWIAASFREEHRQALDWLNGRSDATMEFFGVVVEALQIDESRLACNFRPVAFPNDWRKAKVPTTGGGPTPKGQAHLAFFQELVDRLRTQYAFTKAQKGQPQNWYYFTSGLNGLSYGVTFALGGKVRVEAVIERPDAAWNSWMFDQLRAERSTLEANFGEVLEWEPLEGKQSCRIAVYRPGSIDEAPALAEIMDWAIQRLLRLKAVVGKRALALAAAGGPTLLPAAPPADPLIT</sequence>
<name>A0A6J4U3C4_9BACT</name>
<evidence type="ECO:0000313" key="2">
    <source>
        <dbReference type="EMBL" id="CAA9539578.1"/>
    </source>
</evidence>
<organism evidence="2">
    <name type="scientific">uncultured Thermomicrobiales bacterium</name>
    <dbReference type="NCBI Taxonomy" id="1645740"/>
    <lineage>
        <taxon>Bacteria</taxon>
        <taxon>Pseudomonadati</taxon>
        <taxon>Thermomicrobiota</taxon>
        <taxon>Thermomicrobia</taxon>
        <taxon>Thermomicrobiales</taxon>
        <taxon>environmental samples</taxon>
    </lineage>
</organism>
<proteinExistence type="predicted"/>
<feature type="domain" description="DUF4268" evidence="1">
    <location>
        <begin position="196"/>
        <end position="328"/>
    </location>
</feature>
<dbReference type="EMBL" id="CADCWE010000110">
    <property type="protein sequence ID" value="CAA9539578.1"/>
    <property type="molecule type" value="Genomic_DNA"/>
</dbReference>